<keyword evidence="2 9" id="KW-0645">Protease</keyword>
<feature type="domain" description="EF-hand" evidence="12">
    <location>
        <begin position="1148"/>
        <end position="1183"/>
    </location>
</feature>
<evidence type="ECO:0000256" key="9">
    <source>
        <dbReference type="PROSITE-ProRule" id="PRU00239"/>
    </source>
</evidence>
<dbReference type="InterPro" id="IPR038765">
    <property type="entry name" value="Papain-like_cys_pep_sf"/>
</dbReference>
<accession>A0A6P4Z5X4</accession>
<evidence type="ECO:0000259" key="11">
    <source>
        <dbReference type="PROSITE" id="PS50203"/>
    </source>
</evidence>
<evidence type="ECO:0000313" key="14">
    <source>
        <dbReference type="RefSeq" id="XP_019626482.1"/>
    </source>
</evidence>
<keyword evidence="13" id="KW-1185">Reference proteome</keyword>
<dbReference type="FunFam" id="2.60.120.380:FF:000001">
    <property type="entry name" value="Calpain-1 catalytic subunit"/>
    <property type="match status" value="2"/>
</dbReference>
<dbReference type="GO" id="GO:0004198">
    <property type="term" value="F:calcium-dependent cysteine-type endopeptidase activity"/>
    <property type="evidence" value="ECO:0007669"/>
    <property type="project" value="InterPro"/>
</dbReference>
<feature type="domain" description="Calpain catalytic" evidence="11">
    <location>
        <begin position="616"/>
        <end position="920"/>
    </location>
</feature>
<dbReference type="InterPro" id="IPR022684">
    <property type="entry name" value="Calpain_cysteine_protease"/>
</dbReference>
<evidence type="ECO:0000313" key="13">
    <source>
        <dbReference type="Proteomes" id="UP000515135"/>
    </source>
</evidence>
<dbReference type="InterPro" id="IPR036213">
    <property type="entry name" value="Calpain_III_sf"/>
</dbReference>
<dbReference type="CDD" id="cd00214">
    <property type="entry name" value="Calpain_III"/>
    <property type="match status" value="2"/>
</dbReference>
<evidence type="ECO:0000256" key="3">
    <source>
        <dbReference type="ARBA" id="ARBA00022723"/>
    </source>
</evidence>
<dbReference type="InterPro" id="IPR022682">
    <property type="entry name" value="Calpain_domain_III"/>
</dbReference>
<evidence type="ECO:0000256" key="1">
    <source>
        <dbReference type="ARBA" id="ARBA00007623"/>
    </source>
</evidence>
<dbReference type="PANTHER" id="PTHR10183:SF427">
    <property type="entry name" value="CALPAIN-9-LIKE ISOFORM X1"/>
    <property type="match status" value="1"/>
</dbReference>
<comment type="similarity">
    <text evidence="1">Belongs to the peptidase C2 family.</text>
</comment>
<dbReference type="FunFam" id="3.90.70.10:FF:000001">
    <property type="entry name" value="Calpain-1 catalytic subunit"/>
    <property type="match status" value="1"/>
</dbReference>
<feature type="active site" evidence="8 9">
    <location>
        <position position="841"/>
    </location>
</feature>
<dbReference type="InterPro" id="IPR022683">
    <property type="entry name" value="Calpain_III"/>
</dbReference>
<reference evidence="14" key="1">
    <citation type="submission" date="2025-08" db="UniProtKB">
        <authorList>
            <consortium name="RefSeq"/>
        </authorList>
    </citation>
    <scope>IDENTIFICATION</scope>
    <source>
        <tissue evidence="14">Gonad</tissue>
    </source>
</reference>
<keyword evidence="3" id="KW-0479">Metal-binding</keyword>
<dbReference type="PROSITE" id="PS50203">
    <property type="entry name" value="CALPAIN_CAT"/>
    <property type="match status" value="2"/>
</dbReference>
<evidence type="ECO:0000256" key="2">
    <source>
        <dbReference type="ARBA" id="ARBA00022670"/>
    </source>
</evidence>
<feature type="domain" description="EF-hand" evidence="12">
    <location>
        <begin position="553"/>
        <end position="582"/>
    </location>
</feature>
<name>A0A6P4Z5X4_BRABE</name>
<dbReference type="GO" id="GO:0005509">
    <property type="term" value="F:calcium ion binding"/>
    <property type="evidence" value="ECO:0007669"/>
    <property type="project" value="InterPro"/>
</dbReference>
<dbReference type="InterPro" id="IPR000169">
    <property type="entry name" value="Pept_cys_AS"/>
</dbReference>
<dbReference type="Pfam" id="PF01067">
    <property type="entry name" value="Calpain_III"/>
    <property type="match status" value="2"/>
</dbReference>
<dbReference type="SUPFAM" id="SSF54001">
    <property type="entry name" value="Cysteine proteinases"/>
    <property type="match status" value="2"/>
</dbReference>
<gene>
    <name evidence="14" type="primary">LOC109471573</name>
</gene>
<dbReference type="SUPFAM" id="SSF49758">
    <property type="entry name" value="Calpain large subunit, middle domain (domain III)"/>
    <property type="match status" value="2"/>
</dbReference>
<evidence type="ECO:0000259" key="12">
    <source>
        <dbReference type="PROSITE" id="PS50222"/>
    </source>
</evidence>
<dbReference type="Gene3D" id="1.10.238.10">
    <property type="entry name" value="EF-hand"/>
    <property type="match status" value="2"/>
</dbReference>
<feature type="compositionally biased region" description="Basic and acidic residues" evidence="10">
    <location>
        <begin position="1088"/>
        <end position="1103"/>
    </location>
</feature>
<dbReference type="InterPro" id="IPR002048">
    <property type="entry name" value="EF_hand_dom"/>
</dbReference>
<organism evidence="13 14">
    <name type="scientific">Branchiostoma belcheri</name>
    <name type="common">Amphioxus</name>
    <dbReference type="NCBI Taxonomy" id="7741"/>
    <lineage>
        <taxon>Eukaryota</taxon>
        <taxon>Metazoa</taxon>
        <taxon>Chordata</taxon>
        <taxon>Cephalochordata</taxon>
        <taxon>Leptocardii</taxon>
        <taxon>Amphioxiformes</taxon>
        <taxon>Branchiostomatidae</taxon>
        <taxon>Branchiostoma</taxon>
    </lineage>
</organism>
<dbReference type="InterPro" id="IPR018247">
    <property type="entry name" value="EF_Hand_1_Ca_BS"/>
</dbReference>
<evidence type="ECO:0000256" key="6">
    <source>
        <dbReference type="ARBA" id="ARBA00022807"/>
    </source>
</evidence>
<dbReference type="PROSITE" id="PS50222">
    <property type="entry name" value="EF_HAND_2"/>
    <property type="match status" value="4"/>
</dbReference>
<dbReference type="Proteomes" id="UP000515135">
    <property type="component" value="Unplaced"/>
</dbReference>
<sequence length="1320" mass="149934">MLAATAALTTLPGLFKRVVPSGQGFQENYAGIFHFKFWRYGEWVDVVVDDRLPMVMDPVQGRPAFFSLHSDQQNEFWSALLEKAYAKVHGSYEALEGGHTSDALVDFTGGVTETFMLDPNNVPPRFYQILKKAHDRGSLMGVSGIKGGTAGLEAVQANGLVQQHAYSVTGFAVVNDTELVRIRNPWGKIEWKGPWSDESPQWEGVTDERKEELGVVKRDDGEFWMSFQDFLEIWKTLEICHLEPSVGEVEPELVGCKKWNSSERHGKWQRGMTAGGCANYRTSTFCSNPQYVVSVEDPDDEDDDDTCTVVFSLIQKDRRKQKHLGKANLAVGFYIYGTAPNQKKLKKRDVCTRRPAATSGSYINLREVTKRVKLPPGNYIVMPSTFKPNEEAEFLLRIYTEKPSTTEDQDDFFVDRILQEKHHTDAEPEQVIRREQTVEVKKPEEPVEPVEPVEGGEDEKEAVEEKPTPVLVGEKEDRVRKAFEVIASMSGEEEVEPAVDTYELKSVIDVYFKDPSFTLDVCRDMVMMYDADGSGKIEYNEFKELWNDICGWMATFNKSDTNRNGKLESYELREALREVCGRTKNFPRTKMATPEEAVPYKGQVYEEIKSENQGGLWEDPEFPAEDQSLYFSNHENLQRYNFKWMRPGEIVGNPEFIDASEGASRFDVCQGCVGDCWMLAATATLAQKPYLFNRVCCGDNSYQDDYCGVFHFRFWQYGEWVDVVIDDRIPMVVFDWGDPQYFSLHSNDKNEFWSALLEKAYAKLHGSYESLEGGHTSDALVDFTGGMTERYDTTDPDKLPGNLYKILQKAFERGSTMGCSGIKGGSAGLEAIQDNGLVQQHAYSITGFAEVEGTPLVRIRNPWGKTEWKGPWGDQSDEWSSVDDDTKEELGIVNRDDGEFWMSFEDFLTYWKNIEICNLTPDSMGDDDDDKLRWNVNSMNGRWIKNESAGGCANFRQSSFAANPQFKVNLTDADDGDDDDQASCLVSLLQKDRRKQKHLGKTNLFLGFYMYEAKGRSKLKRRDVMTEPPVASSGSYINYRERSEHFKVAPGEYIVLPTTFNPNEEGEFILRVFTEKEASADEIDEGDAIIKQDKPKPPKEEWSDEKKDKFRAFFEMVAGLSGDDEEVPAIDPFELKSLFDCIFKDPSLTIDLCKDVIQMFDADGSGKIEYEEFDDMWDTVEPWLSAFKNSDYDKSGKLSVYELQEALEDIVGFYIPKRLLCKLAFRYVDEDGHVSGGNFLRIAMRLHWLWSFTIPKKLLCQLARRYVDEEGCISGGDFLRIAIRLTNLWNQQGGDAEDDGGGGFALNMGGQMGGLLGMFM</sequence>
<dbReference type="KEGG" id="bbel:109471573"/>
<dbReference type="SUPFAM" id="SSF47473">
    <property type="entry name" value="EF-hand"/>
    <property type="match status" value="2"/>
</dbReference>
<feature type="active site" evidence="8 9">
    <location>
        <position position="861"/>
    </location>
</feature>
<dbReference type="InterPro" id="IPR001300">
    <property type="entry name" value="Peptidase_C2_calpain_cat"/>
</dbReference>
<evidence type="ECO:0000256" key="7">
    <source>
        <dbReference type="ARBA" id="ARBA00022837"/>
    </source>
</evidence>
<dbReference type="PROSITE" id="PS00018">
    <property type="entry name" value="EF_HAND_1"/>
    <property type="match status" value="4"/>
</dbReference>
<dbReference type="PRINTS" id="PR00704">
    <property type="entry name" value="CALPAIN"/>
</dbReference>
<feature type="region of interest" description="Disordered" evidence="10">
    <location>
        <begin position="1084"/>
        <end position="1103"/>
    </location>
</feature>
<feature type="domain" description="EF-hand" evidence="12">
    <location>
        <begin position="517"/>
        <end position="552"/>
    </location>
</feature>
<comment type="caution">
    <text evidence="9">Lacks conserved residue(s) required for the propagation of feature annotation.</text>
</comment>
<dbReference type="GeneID" id="109471573"/>
<keyword evidence="5 9" id="KW-0378">Hydrolase</keyword>
<dbReference type="SMART" id="SM00230">
    <property type="entry name" value="CysPc"/>
    <property type="match status" value="2"/>
</dbReference>
<dbReference type="Gene3D" id="2.60.120.380">
    <property type="match status" value="2"/>
</dbReference>
<feature type="region of interest" description="Disordered" evidence="10">
    <location>
        <begin position="438"/>
        <end position="466"/>
    </location>
</feature>
<evidence type="ECO:0000256" key="10">
    <source>
        <dbReference type="SAM" id="MobiDB-lite"/>
    </source>
</evidence>
<keyword evidence="6 9" id="KW-0788">Thiol protease</keyword>
<feature type="active site" evidence="8 9">
    <location>
        <position position="676"/>
    </location>
</feature>
<feature type="domain" description="Calpain catalytic" evidence="11">
    <location>
        <begin position="1"/>
        <end position="243"/>
    </location>
</feature>
<keyword evidence="7" id="KW-0106">Calcium</keyword>
<dbReference type="Pfam" id="PF00648">
    <property type="entry name" value="Peptidase_C2"/>
    <property type="match status" value="2"/>
</dbReference>
<dbReference type="Gene3D" id="3.90.70.10">
    <property type="entry name" value="Cysteine proteinases"/>
    <property type="match status" value="2"/>
</dbReference>
<dbReference type="Pfam" id="PF13202">
    <property type="entry name" value="EF-hand_5"/>
    <property type="match status" value="2"/>
</dbReference>
<dbReference type="FunFam" id="3.90.70.10:FF:000421">
    <property type="entry name" value="Uncharacterized protein"/>
    <property type="match status" value="1"/>
</dbReference>
<feature type="domain" description="EF-hand" evidence="12">
    <location>
        <begin position="1186"/>
        <end position="1213"/>
    </location>
</feature>
<protein>
    <submittedName>
        <fullName evidence="14">Uncharacterized protein LOC109471573</fullName>
    </submittedName>
</protein>
<evidence type="ECO:0000256" key="8">
    <source>
        <dbReference type="PIRSR" id="PIRSR622684-1"/>
    </source>
</evidence>
<dbReference type="CDD" id="cd00044">
    <property type="entry name" value="CysPc"/>
    <property type="match status" value="2"/>
</dbReference>
<keyword evidence="4" id="KW-0677">Repeat</keyword>
<dbReference type="GO" id="GO:0005737">
    <property type="term" value="C:cytoplasm"/>
    <property type="evidence" value="ECO:0007669"/>
    <property type="project" value="TreeGrafter"/>
</dbReference>
<dbReference type="RefSeq" id="XP_019626482.1">
    <property type="nucleotide sequence ID" value="XM_019770923.1"/>
</dbReference>
<dbReference type="SMART" id="SM00054">
    <property type="entry name" value="EFh"/>
    <property type="match status" value="4"/>
</dbReference>
<evidence type="ECO:0000256" key="4">
    <source>
        <dbReference type="ARBA" id="ARBA00022737"/>
    </source>
</evidence>
<dbReference type="InterPro" id="IPR033883">
    <property type="entry name" value="C2_III"/>
</dbReference>
<dbReference type="PANTHER" id="PTHR10183">
    <property type="entry name" value="CALPAIN"/>
    <property type="match status" value="1"/>
</dbReference>
<dbReference type="PROSITE" id="PS00139">
    <property type="entry name" value="THIOL_PROTEASE_CYS"/>
    <property type="match status" value="1"/>
</dbReference>
<dbReference type="OrthoDB" id="424753at2759"/>
<dbReference type="InterPro" id="IPR011992">
    <property type="entry name" value="EF-hand-dom_pair"/>
</dbReference>
<dbReference type="SMART" id="SM00720">
    <property type="entry name" value="calpain_III"/>
    <property type="match status" value="2"/>
</dbReference>
<proteinExistence type="inferred from homology"/>
<evidence type="ECO:0000256" key="5">
    <source>
        <dbReference type="ARBA" id="ARBA00022801"/>
    </source>
</evidence>
<dbReference type="GO" id="GO:0006508">
    <property type="term" value="P:proteolysis"/>
    <property type="evidence" value="ECO:0007669"/>
    <property type="project" value="UniProtKB-KW"/>
</dbReference>